<comment type="caution">
    <text evidence="1">The sequence shown here is derived from an EMBL/GenBank/DDBJ whole genome shotgun (WGS) entry which is preliminary data.</text>
</comment>
<evidence type="ECO:0000313" key="1">
    <source>
        <dbReference type="EMBL" id="CAH3014558.1"/>
    </source>
</evidence>
<reference evidence="1 2" key="1">
    <citation type="submission" date="2022-05" db="EMBL/GenBank/DDBJ databases">
        <authorList>
            <consortium name="Genoscope - CEA"/>
            <person name="William W."/>
        </authorList>
    </citation>
    <scope>NUCLEOTIDE SEQUENCE [LARGE SCALE GENOMIC DNA]</scope>
</reference>
<keyword evidence="2" id="KW-1185">Reference proteome</keyword>
<gene>
    <name evidence="1" type="ORF">PEVE_00001762</name>
</gene>
<dbReference type="Proteomes" id="UP001159427">
    <property type="component" value="Unassembled WGS sequence"/>
</dbReference>
<sequence length="100" mass="11688">MMEIKKKDDSAYEPATLTHSLVVISTGFRVRDESRKLKWRDIVVENDTETGKEFLIWISERGSKTRHGNGDRRAFNPTAQATNEHYPVVYYKKFQSRRPA</sequence>
<proteinExistence type="predicted"/>
<evidence type="ECO:0000313" key="2">
    <source>
        <dbReference type="Proteomes" id="UP001159427"/>
    </source>
</evidence>
<accession>A0ABN8LBW1</accession>
<name>A0ABN8LBW1_9CNID</name>
<organism evidence="1 2">
    <name type="scientific">Porites evermanni</name>
    <dbReference type="NCBI Taxonomy" id="104178"/>
    <lineage>
        <taxon>Eukaryota</taxon>
        <taxon>Metazoa</taxon>
        <taxon>Cnidaria</taxon>
        <taxon>Anthozoa</taxon>
        <taxon>Hexacorallia</taxon>
        <taxon>Scleractinia</taxon>
        <taxon>Fungiina</taxon>
        <taxon>Poritidae</taxon>
        <taxon>Porites</taxon>
    </lineage>
</organism>
<dbReference type="EMBL" id="CALNXI010000011">
    <property type="protein sequence ID" value="CAH3014558.1"/>
    <property type="molecule type" value="Genomic_DNA"/>
</dbReference>
<protein>
    <submittedName>
        <fullName evidence="1">Uncharacterized protein</fullName>
    </submittedName>
</protein>